<dbReference type="InterPro" id="IPR041058">
    <property type="entry name" value="FucT_N"/>
</dbReference>
<organism evidence="6 7">
    <name type="scientific">Rhizobium straminoryzae</name>
    <dbReference type="NCBI Taxonomy" id="1387186"/>
    <lineage>
        <taxon>Bacteria</taxon>
        <taxon>Pseudomonadati</taxon>
        <taxon>Pseudomonadota</taxon>
        <taxon>Alphaproteobacteria</taxon>
        <taxon>Hyphomicrobiales</taxon>
        <taxon>Rhizobiaceae</taxon>
        <taxon>Rhizobium/Agrobacterium group</taxon>
        <taxon>Rhizobium</taxon>
    </lineage>
</organism>
<dbReference type="EMBL" id="VJMG01000068">
    <property type="protein sequence ID" value="TRL35231.1"/>
    <property type="molecule type" value="Genomic_DNA"/>
</dbReference>
<dbReference type="InterPro" id="IPR001503">
    <property type="entry name" value="Glyco_trans_10"/>
</dbReference>
<keyword evidence="2" id="KW-0328">Glycosyltransferase</keyword>
<comment type="similarity">
    <text evidence="1">Belongs to the glycosyltransferase 10 family.</text>
</comment>
<dbReference type="AlphaFoldDB" id="A0A549T030"/>
<evidence type="ECO:0000256" key="2">
    <source>
        <dbReference type="ARBA" id="ARBA00022676"/>
    </source>
</evidence>
<dbReference type="Pfam" id="PF00852">
    <property type="entry name" value="Glyco_transf_10"/>
    <property type="match status" value="1"/>
</dbReference>
<sequence>MLCPDAWGWLSISAKALVNPREATKSEAGGRYEQGTAMKTVRVWYTDFWPDFKPEDLFLLEGRSGDVEVVLDPKSPDVLFYSCFDTVHRTYDCVRVFYTGENVRPDFNVCDYGIGFDHMSFGDRYLRHPFYLEDLALAEQVRDRAPVDARLVEGRGFCTFIYSNGRADPVRDGFFHHLSRHRPVNSMGRHLRNDDSFARMTGLKPVPAKLKVMGDFNFAIAFENSGTPGYTTEKIFHAFAARCIPIYWGNPLVALDFNPRAFVNRHDFPDDDSCIAHVMELARDPQRMVAMLNEPVFAEGNDPSLRRQQLADFINHIFHQAPEEARRRTRYGYAPVYVRRNEPRQRSWFSKLNMKRKAWRKAMRSR</sequence>
<proteinExistence type="inferred from homology"/>
<dbReference type="GO" id="GO:0008417">
    <property type="term" value="F:fucosyltransferase activity"/>
    <property type="evidence" value="ECO:0007669"/>
    <property type="project" value="InterPro"/>
</dbReference>
<keyword evidence="3 6" id="KW-0808">Transferase</keyword>
<evidence type="ECO:0000259" key="4">
    <source>
        <dbReference type="Pfam" id="PF00852"/>
    </source>
</evidence>
<dbReference type="SUPFAM" id="SSF53756">
    <property type="entry name" value="UDP-Glycosyltransferase/glycogen phosphorylase"/>
    <property type="match status" value="1"/>
</dbReference>
<dbReference type="Pfam" id="PF18025">
    <property type="entry name" value="FucT_N"/>
    <property type="match status" value="1"/>
</dbReference>
<reference evidence="6 7" key="1">
    <citation type="submission" date="2019-07" db="EMBL/GenBank/DDBJ databases">
        <title>Ln-dependent methylotrophs.</title>
        <authorList>
            <person name="Tani A."/>
        </authorList>
    </citation>
    <scope>NUCLEOTIDE SEQUENCE [LARGE SCALE GENOMIC DNA]</scope>
    <source>
        <strain evidence="6 7">SM12</strain>
    </source>
</reference>
<dbReference type="PANTHER" id="PTHR11929">
    <property type="entry name" value="ALPHA- 1,3 -FUCOSYLTRANSFERASE"/>
    <property type="match status" value="1"/>
</dbReference>
<comment type="caution">
    <text evidence="6">The sequence shown here is derived from an EMBL/GenBank/DDBJ whole genome shotgun (WGS) entry which is preliminary data.</text>
</comment>
<evidence type="ECO:0000256" key="3">
    <source>
        <dbReference type="ARBA" id="ARBA00022679"/>
    </source>
</evidence>
<accession>A0A549T030</accession>
<dbReference type="Gene3D" id="3.40.50.11660">
    <property type="entry name" value="Glycosyl transferase family 10, C-terminal domain"/>
    <property type="match status" value="1"/>
</dbReference>
<evidence type="ECO:0000313" key="6">
    <source>
        <dbReference type="EMBL" id="TRL35231.1"/>
    </source>
</evidence>
<evidence type="ECO:0000256" key="1">
    <source>
        <dbReference type="ARBA" id="ARBA00008919"/>
    </source>
</evidence>
<feature type="domain" description="Alpha-(1,3)-fucosyltransferase FucT N-terminal" evidence="5">
    <location>
        <begin position="43"/>
        <end position="132"/>
    </location>
</feature>
<dbReference type="GO" id="GO:0016020">
    <property type="term" value="C:membrane"/>
    <property type="evidence" value="ECO:0007669"/>
    <property type="project" value="InterPro"/>
</dbReference>
<dbReference type="InterPro" id="IPR055270">
    <property type="entry name" value="Glyco_tran_10_C"/>
</dbReference>
<evidence type="ECO:0000313" key="7">
    <source>
        <dbReference type="Proteomes" id="UP000316801"/>
    </source>
</evidence>
<feature type="domain" description="Fucosyltransferase C-terminal" evidence="4">
    <location>
        <begin position="159"/>
        <end position="288"/>
    </location>
</feature>
<dbReference type="InterPro" id="IPR038577">
    <property type="entry name" value="GT10-like_C_sf"/>
</dbReference>
<evidence type="ECO:0000259" key="5">
    <source>
        <dbReference type="Pfam" id="PF18025"/>
    </source>
</evidence>
<protein>
    <submittedName>
        <fullName evidence="6">Glycosyltransferase</fullName>
    </submittedName>
</protein>
<keyword evidence="7" id="KW-1185">Reference proteome</keyword>
<name>A0A549T030_9HYPH</name>
<dbReference type="Proteomes" id="UP000316801">
    <property type="component" value="Unassembled WGS sequence"/>
</dbReference>
<gene>
    <name evidence="6" type="ORF">FNA46_20545</name>
</gene>
<dbReference type="PANTHER" id="PTHR11929:SF194">
    <property type="entry name" value="ALPHA-(1,3)-FUCOSYLTRANSFERASE 10"/>
    <property type="match status" value="1"/>
</dbReference>